<accession>A0A367UHT5</accession>
<feature type="region of interest" description="Disordered" evidence="1">
    <location>
        <begin position="1"/>
        <end position="40"/>
    </location>
</feature>
<gene>
    <name evidence="2" type="ORF">TH5_02315</name>
</gene>
<proteinExistence type="predicted"/>
<dbReference type="EMBL" id="JPWA01000001">
    <property type="protein sequence ID" value="RCK07866.1"/>
    <property type="molecule type" value="Genomic_DNA"/>
</dbReference>
<organism evidence="2 3">
    <name type="scientific">Thalassospira xianhensis MCCC 1A02616</name>
    <dbReference type="NCBI Taxonomy" id="1177929"/>
    <lineage>
        <taxon>Bacteria</taxon>
        <taxon>Pseudomonadati</taxon>
        <taxon>Pseudomonadota</taxon>
        <taxon>Alphaproteobacteria</taxon>
        <taxon>Rhodospirillales</taxon>
        <taxon>Thalassospiraceae</taxon>
        <taxon>Thalassospira</taxon>
    </lineage>
</organism>
<protein>
    <submittedName>
        <fullName evidence="2">Uncharacterized protein</fullName>
    </submittedName>
</protein>
<name>A0A367UHT5_9PROT</name>
<comment type="caution">
    <text evidence="2">The sequence shown here is derived from an EMBL/GenBank/DDBJ whole genome shotgun (WGS) entry which is preliminary data.</text>
</comment>
<evidence type="ECO:0000313" key="2">
    <source>
        <dbReference type="EMBL" id="RCK07866.1"/>
    </source>
</evidence>
<dbReference type="Proteomes" id="UP000252419">
    <property type="component" value="Unassembled WGS sequence"/>
</dbReference>
<dbReference type="AlphaFoldDB" id="A0A367UHT5"/>
<feature type="compositionally biased region" description="Acidic residues" evidence="1">
    <location>
        <begin position="29"/>
        <end position="40"/>
    </location>
</feature>
<keyword evidence="3" id="KW-1185">Reference proteome</keyword>
<evidence type="ECO:0000313" key="3">
    <source>
        <dbReference type="Proteomes" id="UP000252419"/>
    </source>
</evidence>
<reference evidence="2 3" key="1">
    <citation type="submission" date="2014-07" db="EMBL/GenBank/DDBJ databases">
        <title>Draft genome sequence of Thalassospira xianhensis P-4 (MCCC 1A02616).</title>
        <authorList>
            <person name="Lai Q."/>
            <person name="Shao Z."/>
        </authorList>
    </citation>
    <scope>NUCLEOTIDE SEQUENCE [LARGE SCALE GENOMIC DNA]</scope>
    <source>
        <strain evidence="2 3">MCCC 1A02616</strain>
    </source>
</reference>
<evidence type="ECO:0000256" key="1">
    <source>
        <dbReference type="SAM" id="MobiDB-lite"/>
    </source>
</evidence>
<sequence>MDMSAKSLDTPDAVLKSPSVQPSGTPEDVSGENNDDEIEADGFITVDLPGISLPLPKVSNHV</sequence>